<reference evidence="2" key="1">
    <citation type="journal article" date="2013" name="Science">
        <title>The Amborella genome and the evolution of flowering plants.</title>
        <authorList>
            <consortium name="Amborella Genome Project"/>
        </authorList>
    </citation>
    <scope>NUCLEOTIDE SEQUENCE [LARGE SCALE GENOMIC DNA]</scope>
</reference>
<dbReference type="AlphaFoldDB" id="W1NYV9"/>
<evidence type="ECO:0000313" key="1">
    <source>
        <dbReference type="EMBL" id="ERN02782.1"/>
    </source>
</evidence>
<keyword evidence="2" id="KW-1185">Reference proteome</keyword>
<dbReference type="OMA" id="CGEVWIC"/>
<dbReference type="InterPro" id="IPR036010">
    <property type="entry name" value="2Fe-2S_ferredoxin-like_sf"/>
</dbReference>
<dbReference type="GO" id="GO:0051536">
    <property type="term" value="F:iron-sulfur cluster binding"/>
    <property type="evidence" value="ECO:0007669"/>
    <property type="project" value="InterPro"/>
</dbReference>
<dbReference type="HOGENOM" id="CLU_207457_0_0_1"/>
<dbReference type="EMBL" id="KI394485">
    <property type="protein sequence ID" value="ERN02782.1"/>
    <property type="molecule type" value="Genomic_DNA"/>
</dbReference>
<dbReference type="SUPFAM" id="SSF54292">
    <property type="entry name" value="2Fe-2S ferredoxin-like"/>
    <property type="match status" value="1"/>
</dbReference>
<accession>W1NYV9</accession>
<dbReference type="Proteomes" id="UP000017836">
    <property type="component" value="Unassembled WGS sequence"/>
</dbReference>
<dbReference type="Gramene" id="ERN02782">
    <property type="protein sequence ID" value="ERN02782"/>
    <property type="gene ID" value="AMTR_s00086p00081850"/>
</dbReference>
<sequence length="50" mass="5568">MKQQKMVFGVNGEKIELSNINPATNLLEFLRSPTPYKGAKLGCGEVWICL</sequence>
<protein>
    <submittedName>
        <fullName evidence="1">Uncharacterized protein</fullName>
    </submittedName>
</protein>
<dbReference type="Gene3D" id="3.10.20.30">
    <property type="match status" value="1"/>
</dbReference>
<organism evidence="1 2">
    <name type="scientific">Amborella trichopoda</name>
    <dbReference type="NCBI Taxonomy" id="13333"/>
    <lineage>
        <taxon>Eukaryota</taxon>
        <taxon>Viridiplantae</taxon>
        <taxon>Streptophyta</taxon>
        <taxon>Embryophyta</taxon>
        <taxon>Tracheophyta</taxon>
        <taxon>Spermatophyta</taxon>
        <taxon>Magnoliopsida</taxon>
        <taxon>Amborellales</taxon>
        <taxon>Amborellaceae</taxon>
        <taxon>Amborella</taxon>
    </lineage>
</organism>
<proteinExistence type="predicted"/>
<dbReference type="STRING" id="13333.W1NYV9"/>
<dbReference type="InterPro" id="IPR012675">
    <property type="entry name" value="Beta-grasp_dom_sf"/>
</dbReference>
<name>W1NYV9_AMBTC</name>
<gene>
    <name evidence="1" type="ORF">AMTR_s00086p00081850</name>
</gene>
<evidence type="ECO:0000313" key="2">
    <source>
        <dbReference type="Proteomes" id="UP000017836"/>
    </source>
</evidence>